<sequence length="127" mass="14752">MNMKFARSQQGLSIVSWLVVLAVVAFLASTAFKVVPHYLDYMSMEKIITSVEIDRIQEVRTVGDFYNHVSRGMTVNSIRDLNMQDALKVTQDGNEFLAHLKYEKREHLIENIDLVVNFDKEFRVRMP</sequence>
<evidence type="ECO:0000313" key="1">
    <source>
        <dbReference type="EMBL" id="SFI32329.1"/>
    </source>
</evidence>
<dbReference type="InterPro" id="IPR032314">
    <property type="entry name" value="DUF4845"/>
</dbReference>
<gene>
    <name evidence="1" type="ORF">SAMN05216602_0716</name>
</gene>
<reference evidence="2" key="1">
    <citation type="submission" date="2016-10" db="EMBL/GenBank/DDBJ databases">
        <authorList>
            <person name="Varghese N."/>
            <person name="Submissions S."/>
        </authorList>
    </citation>
    <scope>NUCLEOTIDE SEQUENCE [LARGE SCALE GENOMIC DNA]</scope>
    <source>
        <strain evidence="2">LMG 22563</strain>
    </source>
</reference>
<dbReference type="Pfam" id="PF16137">
    <property type="entry name" value="DUF4845"/>
    <property type="match status" value="1"/>
</dbReference>
<accession>A0A1I3H9N1</accession>
<dbReference type="EMBL" id="FORC01000001">
    <property type="protein sequence ID" value="SFI32329.1"/>
    <property type="molecule type" value="Genomic_DNA"/>
</dbReference>
<protein>
    <recommendedName>
        <fullName evidence="3">DUF4845 domain-containing protein</fullName>
    </recommendedName>
</protein>
<proteinExistence type="predicted"/>
<dbReference type="Proteomes" id="UP000183018">
    <property type="component" value="Unassembled WGS sequence"/>
</dbReference>
<dbReference type="AlphaFoldDB" id="A0A1I3H9N1"/>
<organism evidence="1 2">
    <name type="scientific">Phytopseudomonas argentinensis</name>
    <dbReference type="NCBI Taxonomy" id="289370"/>
    <lineage>
        <taxon>Bacteria</taxon>
        <taxon>Pseudomonadati</taxon>
        <taxon>Pseudomonadota</taxon>
        <taxon>Gammaproteobacteria</taxon>
        <taxon>Pseudomonadales</taxon>
        <taxon>Pseudomonadaceae</taxon>
        <taxon>Phytopseudomonas</taxon>
    </lineage>
</organism>
<keyword evidence="2" id="KW-1185">Reference proteome</keyword>
<name>A0A1I3H9N1_9GAMM</name>
<evidence type="ECO:0000313" key="2">
    <source>
        <dbReference type="Proteomes" id="UP000183018"/>
    </source>
</evidence>
<dbReference type="STRING" id="289370.SAMN05216602_0716"/>
<evidence type="ECO:0008006" key="3">
    <source>
        <dbReference type="Google" id="ProtNLM"/>
    </source>
</evidence>